<dbReference type="RefSeq" id="XP_002770290.1">
    <property type="nucleotide sequence ID" value="XM_002770244.1"/>
</dbReference>
<organism evidence="1 2">
    <name type="scientific">Debaryomyces hansenii (strain ATCC 36239 / CBS 767 / BCRC 21394 / JCM 1990 / NBRC 0083 / IGC 2968)</name>
    <name type="common">Yeast</name>
    <name type="synonym">Torulaspora hansenii</name>
    <dbReference type="NCBI Taxonomy" id="284592"/>
    <lineage>
        <taxon>Eukaryota</taxon>
        <taxon>Fungi</taxon>
        <taxon>Dikarya</taxon>
        <taxon>Ascomycota</taxon>
        <taxon>Saccharomycotina</taxon>
        <taxon>Pichiomycetes</taxon>
        <taxon>Debaryomycetaceae</taxon>
        <taxon>Debaryomyces</taxon>
    </lineage>
</organism>
<dbReference type="InParanoid" id="B5RTG0"/>
<keyword evidence="2" id="KW-1185">Reference proteome</keyword>
<dbReference type="Proteomes" id="UP000000599">
    <property type="component" value="Chromosome D"/>
</dbReference>
<name>B5RTG0_DEBHA</name>
<proteinExistence type="predicted"/>
<gene>
    <name evidence="1" type="ordered locus">DEHA2D09284g</name>
</gene>
<dbReference type="EMBL" id="CR382136">
    <property type="protein sequence ID" value="CAR65645.1"/>
    <property type="molecule type" value="Genomic_DNA"/>
</dbReference>
<dbReference type="HOGENOM" id="CLU_2979059_0_0_1"/>
<dbReference type="AlphaFoldDB" id="B5RTG0"/>
<evidence type="ECO:0000313" key="2">
    <source>
        <dbReference type="Proteomes" id="UP000000599"/>
    </source>
</evidence>
<accession>B5RTG0</accession>
<sequence length="58" mass="6982">MKTYLIPQMTSRTYEKEIDQWDKYFRSDRTTSSLLKHMDYKIVNMSDDVIILFNGLSN</sequence>
<dbReference type="VEuPathDB" id="FungiDB:DEHA2D09284g"/>
<protein>
    <submittedName>
        <fullName evidence="1">DEHA2D09284p</fullName>
    </submittedName>
</protein>
<dbReference type="GeneID" id="8998502"/>
<reference evidence="1 2" key="1">
    <citation type="journal article" date="2004" name="Nature">
        <title>Genome evolution in yeasts.</title>
        <authorList>
            <consortium name="Genolevures"/>
            <person name="Dujon B."/>
            <person name="Sherman D."/>
            <person name="Fischer G."/>
            <person name="Durrens P."/>
            <person name="Casaregola S."/>
            <person name="Lafontaine I."/>
            <person name="de Montigny J."/>
            <person name="Marck C."/>
            <person name="Neuveglise C."/>
            <person name="Talla E."/>
            <person name="Goffard N."/>
            <person name="Frangeul L."/>
            <person name="Aigle M."/>
            <person name="Anthouard V."/>
            <person name="Babour A."/>
            <person name="Barbe V."/>
            <person name="Barnay S."/>
            <person name="Blanchin S."/>
            <person name="Beckerich J.M."/>
            <person name="Beyne E."/>
            <person name="Bleykasten C."/>
            <person name="Boisrame A."/>
            <person name="Boyer J."/>
            <person name="Cattolico L."/>
            <person name="Confanioleri F."/>
            <person name="de Daruvar A."/>
            <person name="Despons L."/>
            <person name="Fabre E."/>
            <person name="Fairhead C."/>
            <person name="Ferry-Dumazet H."/>
            <person name="Groppi A."/>
            <person name="Hantraye F."/>
            <person name="Hennequin C."/>
            <person name="Jauniaux N."/>
            <person name="Joyet P."/>
            <person name="Kachouri R."/>
            <person name="Kerrest A."/>
            <person name="Koszul R."/>
            <person name="Lemaire M."/>
            <person name="Lesur I."/>
            <person name="Ma L."/>
            <person name="Muller H."/>
            <person name="Nicaud J.M."/>
            <person name="Nikolski M."/>
            <person name="Oztas S."/>
            <person name="Ozier-Kalogeropoulos O."/>
            <person name="Pellenz S."/>
            <person name="Potier S."/>
            <person name="Richard G.F."/>
            <person name="Straub M.L."/>
            <person name="Suleau A."/>
            <person name="Swennene D."/>
            <person name="Tekaia F."/>
            <person name="Wesolowski-Louvel M."/>
            <person name="Westhof E."/>
            <person name="Wirth B."/>
            <person name="Zeniou-Meyer M."/>
            <person name="Zivanovic I."/>
            <person name="Bolotin-Fukuhara M."/>
            <person name="Thierry A."/>
            <person name="Bouchier C."/>
            <person name="Caudron B."/>
            <person name="Scarpelli C."/>
            <person name="Gaillardin C."/>
            <person name="Weissenbach J."/>
            <person name="Wincker P."/>
            <person name="Souciet J.L."/>
        </authorList>
    </citation>
    <scope>NUCLEOTIDE SEQUENCE [LARGE SCALE GENOMIC DNA]</scope>
    <source>
        <strain evidence="2">ATCC 36239 / CBS 767 / BCRC 21394 / JCM 1990 / NBRC 0083 / IGC 2968</strain>
    </source>
</reference>
<evidence type="ECO:0000313" key="1">
    <source>
        <dbReference type="EMBL" id="CAR65645.1"/>
    </source>
</evidence>
<dbReference type="KEGG" id="dha:DEHA2D09284g"/>